<dbReference type="Proteomes" id="UP000442535">
    <property type="component" value="Unassembled WGS sequence"/>
</dbReference>
<dbReference type="EMBL" id="VUMY01000006">
    <property type="protein sequence ID" value="MST49494.1"/>
    <property type="molecule type" value="Genomic_DNA"/>
</dbReference>
<protein>
    <submittedName>
        <fullName evidence="1">Uncharacterized protein</fullName>
    </submittedName>
</protein>
<proteinExistence type="predicted"/>
<keyword evidence="2" id="KW-1185">Reference proteome</keyword>
<comment type="caution">
    <text evidence="1">The sequence shown here is derived from an EMBL/GenBank/DDBJ whole genome shotgun (WGS) entry which is preliminary data.</text>
</comment>
<accession>A0A7K0K242</accession>
<dbReference type="AlphaFoldDB" id="A0A7K0K242"/>
<dbReference type="RefSeq" id="WP_154544192.1">
    <property type="nucleotide sequence ID" value="NZ_VUMY01000006.1"/>
</dbReference>
<evidence type="ECO:0000313" key="2">
    <source>
        <dbReference type="Proteomes" id="UP000442535"/>
    </source>
</evidence>
<gene>
    <name evidence="1" type="ORF">FYJ63_04495</name>
</gene>
<sequence length="124" mass="13786">MNVLSDLREKLATQLAETTGLEAYAWEPERFNAPCVIVGPDTTYLKAGEAFRTWKVSLNVRIVTSPAVTEDYLTELEDSVAAILGNDGLEVEWVGKPYALTTHERAYPAIDLKITTTIRKGKEQ</sequence>
<reference evidence="1 2" key="1">
    <citation type="submission" date="2019-08" db="EMBL/GenBank/DDBJ databases">
        <title>In-depth cultivation of the pig gut microbiome towards novel bacterial diversity and tailored functional studies.</title>
        <authorList>
            <person name="Wylensek D."/>
            <person name="Hitch T.C.A."/>
            <person name="Clavel T."/>
        </authorList>
    </citation>
    <scope>NUCLEOTIDE SEQUENCE [LARGE SCALE GENOMIC DNA]</scope>
    <source>
        <strain evidence="1 2">RF-GAM-744-WT-7</strain>
    </source>
</reference>
<organism evidence="1 2">
    <name type="scientific">Mobiluncus porci</name>
    <dbReference type="NCBI Taxonomy" id="2652278"/>
    <lineage>
        <taxon>Bacteria</taxon>
        <taxon>Bacillati</taxon>
        <taxon>Actinomycetota</taxon>
        <taxon>Actinomycetes</taxon>
        <taxon>Actinomycetales</taxon>
        <taxon>Actinomycetaceae</taxon>
        <taxon>Mobiluncus</taxon>
    </lineage>
</organism>
<name>A0A7K0K242_9ACTO</name>
<evidence type="ECO:0000313" key="1">
    <source>
        <dbReference type="EMBL" id="MST49494.1"/>
    </source>
</evidence>